<dbReference type="InterPro" id="IPR001647">
    <property type="entry name" value="HTH_TetR"/>
</dbReference>
<evidence type="ECO:0000313" key="7">
    <source>
        <dbReference type="Proteomes" id="UP001595965"/>
    </source>
</evidence>
<feature type="domain" description="HTH tetR-type" evidence="5">
    <location>
        <begin position="13"/>
        <end position="72"/>
    </location>
</feature>
<dbReference type="SUPFAM" id="SSF46689">
    <property type="entry name" value="Homeodomain-like"/>
    <property type="match status" value="1"/>
</dbReference>
<dbReference type="InterPro" id="IPR009057">
    <property type="entry name" value="Homeodomain-like_sf"/>
</dbReference>
<evidence type="ECO:0000256" key="3">
    <source>
        <dbReference type="ARBA" id="ARBA00023163"/>
    </source>
</evidence>
<evidence type="ECO:0000256" key="4">
    <source>
        <dbReference type="PROSITE-ProRule" id="PRU00335"/>
    </source>
</evidence>
<evidence type="ECO:0000256" key="1">
    <source>
        <dbReference type="ARBA" id="ARBA00023015"/>
    </source>
</evidence>
<proteinExistence type="predicted"/>
<dbReference type="PRINTS" id="PR00455">
    <property type="entry name" value="HTHTETR"/>
</dbReference>
<keyword evidence="3" id="KW-0804">Transcription</keyword>
<dbReference type="Proteomes" id="UP001595965">
    <property type="component" value="Unassembled WGS sequence"/>
</dbReference>
<dbReference type="PANTHER" id="PTHR30055:SF234">
    <property type="entry name" value="HTH-TYPE TRANSCRIPTIONAL REGULATOR BETI"/>
    <property type="match status" value="1"/>
</dbReference>
<dbReference type="Pfam" id="PF17937">
    <property type="entry name" value="TetR_C_28"/>
    <property type="match status" value="1"/>
</dbReference>
<accession>A0ABV8XT05</accession>
<dbReference type="RefSeq" id="WP_344229611.1">
    <property type="nucleotide sequence ID" value="NZ_BAAALH010000002.1"/>
</dbReference>
<name>A0ABV8XT05_9MICC</name>
<dbReference type="Gene3D" id="1.10.357.10">
    <property type="entry name" value="Tetracycline Repressor, domain 2"/>
    <property type="match status" value="1"/>
</dbReference>
<organism evidence="6 7">
    <name type="scientific">Citricoccus alkalitolerans</name>
    <dbReference type="NCBI Taxonomy" id="246603"/>
    <lineage>
        <taxon>Bacteria</taxon>
        <taxon>Bacillati</taxon>
        <taxon>Actinomycetota</taxon>
        <taxon>Actinomycetes</taxon>
        <taxon>Micrococcales</taxon>
        <taxon>Micrococcaceae</taxon>
        <taxon>Citricoccus</taxon>
    </lineage>
</organism>
<evidence type="ECO:0000313" key="6">
    <source>
        <dbReference type="EMBL" id="MFC4428716.1"/>
    </source>
</evidence>
<evidence type="ECO:0000256" key="2">
    <source>
        <dbReference type="ARBA" id="ARBA00023125"/>
    </source>
</evidence>
<protein>
    <submittedName>
        <fullName evidence="6">TetR/AcrR family transcriptional regulator</fullName>
    </submittedName>
</protein>
<reference evidence="7" key="1">
    <citation type="journal article" date="2019" name="Int. J. Syst. Evol. Microbiol.">
        <title>The Global Catalogue of Microorganisms (GCM) 10K type strain sequencing project: providing services to taxonomists for standard genome sequencing and annotation.</title>
        <authorList>
            <consortium name="The Broad Institute Genomics Platform"/>
            <consortium name="The Broad Institute Genome Sequencing Center for Infectious Disease"/>
            <person name="Wu L."/>
            <person name="Ma J."/>
        </authorList>
    </citation>
    <scope>NUCLEOTIDE SEQUENCE [LARGE SCALE GENOMIC DNA]</scope>
    <source>
        <strain evidence="7">CGMCC 1.12125</strain>
    </source>
</reference>
<dbReference type="Pfam" id="PF00440">
    <property type="entry name" value="TetR_N"/>
    <property type="match status" value="1"/>
</dbReference>
<dbReference type="InterPro" id="IPR050109">
    <property type="entry name" value="HTH-type_TetR-like_transc_reg"/>
</dbReference>
<feature type="DNA-binding region" description="H-T-H motif" evidence="4">
    <location>
        <begin position="35"/>
        <end position="54"/>
    </location>
</feature>
<dbReference type="InterPro" id="IPR041479">
    <property type="entry name" value="TetR_CgmR_C"/>
</dbReference>
<gene>
    <name evidence="6" type="ORF">ACFO0K_03370</name>
</gene>
<keyword evidence="2 4" id="KW-0238">DNA-binding</keyword>
<dbReference type="PROSITE" id="PS50977">
    <property type="entry name" value="HTH_TETR_2"/>
    <property type="match status" value="1"/>
</dbReference>
<keyword evidence="7" id="KW-1185">Reference proteome</keyword>
<sequence>MTPTESTATRDKVRTRKAILEAAVLLMTEQGAGVSLADIASQAGVSKGALTHHFTSRSALEEGILSDTAQRFWSDVHAHVDLSENRPGKLLRAYIRALTTDSDTTREVFSPSSILTVIGNNATVQQFLVHDAETWRGAFGADGIEPGLSLVLRHAAEGLASCIDTPYLSAEELDVARARLLLMAEADEGDQGTSSRLPPHEASR</sequence>
<comment type="caution">
    <text evidence="6">The sequence shown here is derived from an EMBL/GenBank/DDBJ whole genome shotgun (WGS) entry which is preliminary data.</text>
</comment>
<dbReference type="EMBL" id="JBHSEN010000001">
    <property type="protein sequence ID" value="MFC4428716.1"/>
    <property type="molecule type" value="Genomic_DNA"/>
</dbReference>
<keyword evidence="1" id="KW-0805">Transcription regulation</keyword>
<dbReference type="PANTHER" id="PTHR30055">
    <property type="entry name" value="HTH-TYPE TRANSCRIPTIONAL REGULATOR RUTR"/>
    <property type="match status" value="1"/>
</dbReference>
<evidence type="ECO:0000259" key="5">
    <source>
        <dbReference type="PROSITE" id="PS50977"/>
    </source>
</evidence>